<reference evidence="2 3" key="2">
    <citation type="submission" date="2018-11" db="EMBL/GenBank/DDBJ databases">
        <authorList>
            <consortium name="Pathogen Informatics"/>
        </authorList>
    </citation>
    <scope>NUCLEOTIDE SEQUENCE [LARGE SCALE GENOMIC DNA]</scope>
</reference>
<dbReference type="Pfam" id="PF23788">
    <property type="entry name" value="EDRF1_N"/>
    <property type="match status" value="1"/>
</dbReference>
<dbReference type="GO" id="GO:0045893">
    <property type="term" value="P:positive regulation of DNA-templated transcription"/>
    <property type="evidence" value="ECO:0007669"/>
    <property type="project" value="TreeGrafter"/>
</dbReference>
<evidence type="ECO:0000259" key="1">
    <source>
        <dbReference type="Pfam" id="PF23788"/>
    </source>
</evidence>
<dbReference type="WBParaSite" id="GPUH_0000294101-mRNA-1">
    <property type="protein sequence ID" value="GPUH_0000294101-mRNA-1"/>
    <property type="gene ID" value="GPUH_0000294101"/>
</dbReference>
<dbReference type="Proteomes" id="UP000271098">
    <property type="component" value="Unassembled WGS sequence"/>
</dbReference>
<evidence type="ECO:0000313" key="3">
    <source>
        <dbReference type="Proteomes" id="UP000271098"/>
    </source>
</evidence>
<dbReference type="OrthoDB" id="419432at2759"/>
<dbReference type="PANTHER" id="PTHR15000">
    <property type="entry name" value="ERYTHROID DIFFERENTIATION-RELATED FACTOR 1"/>
    <property type="match status" value="1"/>
</dbReference>
<protein>
    <submittedName>
        <fullName evidence="4">Cyclin N-terminal domain-containing protein</fullName>
    </submittedName>
</protein>
<dbReference type="PROSITE" id="PS51257">
    <property type="entry name" value="PROKAR_LIPOPROTEIN"/>
    <property type="match status" value="1"/>
</dbReference>
<dbReference type="EMBL" id="UYRT01004701">
    <property type="protein sequence ID" value="VDK37039.1"/>
    <property type="molecule type" value="Genomic_DNA"/>
</dbReference>
<feature type="domain" description="EDRF1 N-terminal" evidence="1">
    <location>
        <begin position="36"/>
        <end position="133"/>
    </location>
</feature>
<accession>A0A183D2J5</accession>
<dbReference type="PANTHER" id="PTHR15000:SF1">
    <property type="entry name" value="ERYTHROID DIFFERENTIATION-RELATED FACTOR 1"/>
    <property type="match status" value="1"/>
</dbReference>
<evidence type="ECO:0000313" key="2">
    <source>
        <dbReference type="EMBL" id="VDK37039.1"/>
    </source>
</evidence>
<gene>
    <name evidence="2" type="ORF">GPUH_LOCUS2936</name>
</gene>
<reference evidence="4" key="1">
    <citation type="submission" date="2016-06" db="UniProtKB">
        <authorList>
            <consortium name="WormBaseParasite"/>
        </authorList>
    </citation>
    <scope>IDENTIFICATION</scope>
</reference>
<proteinExistence type="predicted"/>
<sequence>MRYVRERLYQHTRTSIYISALVASCIADKAEDDRESIFRLWDLTPLCGNLLEDSTANPFTLSVGILTYKVARNLMRRSVQKRPKRIANAAFRLLNVCLGIIDHKKHPQVVACVYYLLANLYLSYGCDGVKRTDIQEEELERAEPLWAYDDEWQREYGKDYAHYADISVRKYLSHYN</sequence>
<dbReference type="InterPro" id="IPR056582">
    <property type="entry name" value="EDRF1_N"/>
</dbReference>
<evidence type="ECO:0000313" key="4">
    <source>
        <dbReference type="WBParaSite" id="GPUH_0000294101-mRNA-1"/>
    </source>
</evidence>
<keyword evidence="3" id="KW-1185">Reference proteome</keyword>
<dbReference type="AlphaFoldDB" id="A0A183D2J5"/>
<name>A0A183D2J5_9BILA</name>
<organism evidence="4">
    <name type="scientific">Gongylonema pulchrum</name>
    <dbReference type="NCBI Taxonomy" id="637853"/>
    <lineage>
        <taxon>Eukaryota</taxon>
        <taxon>Metazoa</taxon>
        <taxon>Ecdysozoa</taxon>
        <taxon>Nematoda</taxon>
        <taxon>Chromadorea</taxon>
        <taxon>Rhabditida</taxon>
        <taxon>Spirurina</taxon>
        <taxon>Spiruromorpha</taxon>
        <taxon>Spiruroidea</taxon>
        <taxon>Gongylonematidae</taxon>
        <taxon>Gongylonema</taxon>
    </lineage>
</organism>